<organism evidence="1">
    <name type="scientific">Dichomitus squalens</name>
    <dbReference type="NCBI Taxonomy" id="114155"/>
    <lineage>
        <taxon>Eukaryota</taxon>
        <taxon>Fungi</taxon>
        <taxon>Dikarya</taxon>
        <taxon>Basidiomycota</taxon>
        <taxon>Agaricomycotina</taxon>
        <taxon>Agaricomycetes</taxon>
        <taxon>Polyporales</taxon>
        <taxon>Polyporaceae</taxon>
        <taxon>Dichomitus</taxon>
    </lineage>
</organism>
<dbReference type="Proteomes" id="UP000292957">
    <property type="component" value="Unassembled WGS sequence"/>
</dbReference>
<name>A0A4Q9MG43_9APHY</name>
<dbReference type="AlphaFoldDB" id="A0A4Q9MG43"/>
<reference evidence="1" key="1">
    <citation type="submission" date="2019-01" db="EMBL/GenBank/DDBJ databases">
        <title>Draft genome sequences of three monokaryotic isolates of the white-rot basidiomycete fungus Dichomitus squalens.</title>
        <authorList>
            <consortium name="DOE Joint Genome Institute"/>
            <person name="Lopez S.C."/>
            <person name="Andreopoulos B."/>
            <person name="Pangilinan J."/>
            <person name="Lipzen A."/>
            <person name="Riley R."/>
            <person name="Ahrendt S."/>
            <person name="Ng V."/>
            <person name="Barry K."/>
            <person name="Daum C."/>
            <person name="Grigoriev I.V."/>
            <person name="Hilden K.S."/>
            <person name="Makela M.R."/>
            <person name="de Vries R.P."/>
        </authorList>
    </citation>
    <scope>NUCLEOTIDE SEQUENCE [LARGE SCALE GENOMIC DNA]</scope>
    <source>
        <strain evidence="1">OM18370.1</strain>
    </source>
</reference>
<dbReference type="EMBL" id="ML143460">
    <property type="protein sequence ID" value="TBU25538.1"/>
    <property type="molecule type" value="Genomic_DNA"/>
</dbReference>
<gene>
    <name evidence="1" type="ORF">BD311DRAFT_669469</name>
</gene>
<sequence length="133" mass="14892">MSFFDIPLPALAGLHSHTPSHPLPHTCFCRPLRRRRRHTPQMSLDLLYRRQVHLISYGHIPYSYGECGRSATAELFEHAHNPRPLRCPWHGLCRFTLGTYVSMPALSPSSFGFQPSRKTAAAVAGTIRLASGS</sequence>
<proteinExistence type="predicted"/>
<evidence type="ECO:0000313" key="1">
    <source>
        <dbReference type="EMBL" id="TBU25538.1"/>
    </source>
</evidence>
<accession>A0A4Q9MG43</accession>
<protein>
    <submittedName>
        <fullName evidence="1">Uncharacterized protein</fullName>
    </submittedName>
</protein>